<evidence type="ECO:0000256" key="5">
    <source>
        <dbReference type="SAM" id="Phobius"/>
    </source>
</evidence>
<keyword evidence="4" id="KW-0998">Cell outer membrane</keyword>
<name>A0ABV8AB84_9DEIO</name>
<protein>
    <submittedName>
        <fullName evidence="6">Type II secretion system protein</fullName>
    </submittedName>
</protein>
<keyword evidence="5" id="KW-1133">Transmembrane helix</keyword>
<evidence type="ECO:0000256" key="1">
    <source>
        <dbReference type="ARBA" id="ARBA00004203"/>
    </source>
</evidence>
<dbReference type="Proteomes" id="UP001595748">
    <property type="component" value="Unassembled WGS sequence"/>
</dbReference>
<organism evidence="6 7">
    <name type="scientific">Deinococcus antarcticus</name>
    <dbReference type="NCBI Taxonomy" id="1298767"/>
    <lineage>
        <taxon>Bacteria</taxon>
        <taxon>Thermotogati</taxon>
        <taxon>Deinococcota</taxon>
        <taxon>Deinococci</taxon>
        <taxon>Deinococcales</taxon>
        <taxon>Deinococcaceae</taxon>
        <taxon>Deinococcus</taxon>
    </lineage>
</organism>
<dbReference type="InterPro" id="IPR045584">
    <property type="entry name" value="Pilin-like"/>
</dbReference>
<sequence>MNGNRSGFTIIEILVAILIFGILMVVLSSTLSGSLKLNQQSQQQLSTTSGVQDVIEKIRNAWSVQANYDAVCVLGLSLPSGYTAKYMNLDSRANPITTPATNTITNTCPTTTVTPSTPVVMRRIQVSSGSGAQGASLELDVLRPQE</sequence>
<comment type="caution">
    <text evidence="6">The sequence shown here is derived from an EMBL/GenBank/DDBJ whole genome shotgun (WGS) entry which is preliminary data.</text>
</comment>
<dbReference type="Pfam" id="PF07963">
    <property type="entry name" value="N_methyl"/>
    <property type="match status" value="1"/>
</dbReference>
<keyword evidence="5" id="KW-0472">Membrane</keyword>
<reference evidence="7" key="1">
    <citation type="journal article" date="2019" name="Int. J. Syst. Evol. Microbiol.">
        <title>The Global Catalogue of Microorganisms (GCM) 10K type strain sequencing project: providing services to taxonomists for standard genome sequencing and annotation.</title>
        <authorList>
            <consortium name="The Broad Institute Genomics Platform"/>
            <consortium name="The Broad Institute Genome Sequencing Center for Infectious Disease"/>
            <person name="Wu L."/>
            <person name="Ma J."/>
        </authorList>
    </citation>
    <scope>NUCLEOTIDE SEQUENCE [LARGE SCALE GENOMIC DNA]</scope>
    <source>
        <strain evidence="7">CCTCC AB 2013263</strain>
    </source>
</reference>
<proteinExistence type="predicted"/>
<evidence type="ECO:0000256" key="4">
    <source>
        <dbReference type="ARBA" id="ARBA00023237"/>
    </source>
</evidence>
<evidence type="ECO:0000256" key="2">
    <source>
        <dbReference type="ARBA" id="ARBA00004418"/>
    </source>
</evidence>
<evidence type="ECO:0000313" key="6">
    <source>
        <dbReference type="EMBL" id="MFC3862987.1"/>
    </source>
</evidence>
<accession>A0ABV8AB84</accession>
<evidence type="ECO:0000256" key="3">
    <source>
        <dbReference type="ARBA" id="ARBA00022764"/>
    </source>
</evidence>
<dbReference type="InterPro" id="IPR012902">
    <property type="entry name" value="N_methyl_site"/>
</dbReference>
<dbReference type="EMBL" id="JBHRZF010000221">
    <property type="protein sequence ID" value="MFC3862987.1"/>
    <property type="molecule type" value="Genomic_DNA"/>
</dbReference>
<evidence type="ECO:0000313" key="7">
    <source>
        <dbReference type="Proteomes" id="UP001595748"/>
    </source>
</evidence>
<dbReference type="Gene3D" id="3.30.700.10">
    <property type="entry name" value="Glycoprotein, Type 4 Pilin"/>
    <property type="match status" value="1"/>
</dbReference>
<dbReference type="NCBIfam" id="TIGR02532">
    <property type="entry name" value="IV_pilin_GFxxxE"/>
    <property type="match status" value="1"/>
</dbReference>
<dbReference type="RefSeq" id="WP_380080924.1">
    <property type="nucleotide sequence ID" value="NZ_JBHRZF010000221.1"/>
</dbReference>
<comment type="subcellular location">
    <subcellularLocation>
        <location evidence="1">Cell outer membrane</location>
        <topology evidence="1">Single-pass membrane protein</topology>
    </subcellularLocation>
    <subcellularLocation>
        <location evidence="2">Periplasm</location>
    </subcellularLocation>
</comment>
<gene>
    <name evidence="6" type="ORF">ACFOPQ_19675</name>
</gene>
<keyword evidence="7" id="KW-1185">Reference proteome</keyword>
<dbReference type="SUPFAM" id="SSF54523">
    <property type="entry name" value="Pili subunits"/>
    <property type="match status" value="1"/>
</dbReference>
<keyword evidence="5" id="KW-0812">Transmembrane</keyword>
<feature type="transmembrane region" description="Helical" evidence="5">
    <location>
        <begin position="6"/>
        <end position="27"/>
    </location>
</feature>
<keyword evidence="3" id="KW-0574">Periplasm</keyword>